<evidence type="ECO:0000313" key="2">
    <source>
        <dbReference type="Proteomes" id="UP000005408"/>
    </source>
</evidence>
<dbReference type="PANTHER" id="PTHR37162">
    <property type="entry name" value="HAT FAMILY DIMERISATION DOMAINCONTAINING PROTEIN-RELATED"/>
    <property type="match status" value="1"/>
</dbReference>
<dbReference type="PANTHER" id="PTHR37162:SF1">
    <property type="entry name" value="BED-TYPE DOMAIN-CONTAINING PROTEIN"/>
    <property type="match status" value="1"/>
</dbReference>
<dbReference type="AlphaFoldDB" id="A0A8W8NXF2"/>
<keyword evidence="2" id="KW-1185">Reference proteome</keyword>
<dbReference type="EnsemblMetazoa" id="G8306.1">
    <property type="protein sequence ID" value="G8306.1:cds"/>
    <property type="gene ID" value="G8306"/>
</dbReference>
<proteinExistence type="predicted"/>
<organism evidence="1 2">
    <name type="scientific">Magallana gigas</name>
    <name type="common">Pacific oyster</name>
    <name type="synonym">Crassostrea gigas</name>
    <dbReference type="NCBI Taxonomy" id="29159"/>
    <lineage>
        <taxon>Eukaryota</taxon>
        <taxon>Metazoa</taxon>
        <taxon>Spiralia</taxon>
        <taxon>Lophotrochozoa</taxon>
        <taxon>Mollusca</taxon>
        <taxon>Bivalvia</taxon>
        <taxon>Autobranchia</taxon>
        <taxon>Pteriomorphia</taxon>
        <taxon>Ostreida</taxon>
        <taxon>Ostreoidea</taxon>
        <taxon>Ostreidae</taxon>
        <taxon>Magallana</taxon>
    </lineage>
</organism>
<dbReference type="Proteomes" id="UP000005408">
    <property type="component" value="Unassembled WGS sequence"/>
</dbReference>
<evidence type="ECO:0000313" key="1">
    <source>
        <dbReference type="EnsemblMetazoa" id="G8306.1:cds"/>
    </source>
</evidence>
<reference evidence="1" key="1">
    <citation type="submission" date="2022-08" db="UniProtKB">
        <authorList>
            <consortium name="EnsemblMetazoa"/>
        </authorList>
    </citation>
    <scope>IDENTIFICATION</scope>
    <source>
        <strain evidence="1">05x7-T-G4-1.051#20</strain>
    </source>
</reference>
<protein>
    <submittedName>
        <fullName evidence="1">Uncharacterized protein</fullName>
    </submittedName>
</protein>
<sequence length="249" mass="29488">MRGSKNGLEKKIRDSRAQGLLDIDGDICHHLQNASKKLCAPFDYWVESLFTDLHTDHRWSVDLREKLAEVCEILGIKFTTPEKFVSHRWMTCYDIAAGTLRLWDAYYVFYFGFLKLEDRNIYKPVIRKILNDRKVSELAKAKLDSVHNYLKKKSMTSDGKMRKTRIFEKVLFLEKRTLLVFHFYTSVFPILKECVMMSQTKQPMVHRLYDKQVELFKVFITHFLKPEAYTRRSGKQIKAAEIEENKFLS</sequence>
<accession>A0A8W8NXF2</accession>
<name>A0A8W8NXF2_MAGGI</name>